<dbReference type="SUPFAM" id="SSF53756">
    <property type="entry name" value="UDP-Glycosyltransferase/glycogen phosphorylase"/>
    <property type="match status" value="1"/>
</dbReference>
<comment type="caution">
    <text evidence="3">The sequence shown here is derived from an EMBL/GenBank/DDBJ whole genome shotgun (WGS) entry which is preliminary data.</text>
</comment>
<gene>
    <name evidence="3" type="ORF">M099_3632</name>
</gene>
<dbReference type="RefSeq" id="WP_005852694.1">
    <property type="nucleotide sequence ID" value="NZ_JNHM01000116.1"/>
</dbReference>
<keyword evidence="1 3" id="KW-0808">Transferase</keyword>
<name>A0A069SF71_PHOVU</name>
<evidence type="ECO:0000313" key="4">
    <source>
        <dbReference type="Proteomes" id="UP000027661"/>
    </source>
</evidence>
<sequence length="381" mass="44749">MKLLFDVSATQPNSSGKRHGGGRYGEIILFRMIERKLKFACFYDSSKWLNPKVKTACQKGKIPLHDVCGSSVKQIVSEYGYTRLYSCLPQELAELTCCEVYGTVHGLREFETPYDTIFYHYHHSLKEWGKFTIKKLLNSWFRHRKHGEYLRRYIQSSFRLITVSEHSRYSILSFFPEMKDEKIRVFYSPNTSCGEKKERNPAIFRYFLAVSGNRWEKNNLRAVMAFDRLVTDGRLPQDVKMIVTGIRDNIFKYRVKNPDRFVFLGYVDDDVLEQLYTDAYLFVYPSLNEGFGYPPIEAMRYGVPVIASPLSSMAEICGAGALYFDPFSVEEIMNRMLMMMQPEIYQEYSCKGQEQYKRVLEKQQKDLDELIDYITNFNDYE</sequence>
<feature type="domain" description="Glycosyl transferase family 1" evidence="2">
    <location>
        <begin position="205"/>
        <end position="341"/>
    </location>
</feature>
<dbReference type="EMBL" id="JNHM01000116">
    <property type="protein sequence ID" value="KDS46779.1"/>
    <property type="molecule type" value="Genomic_DNA"/>
</dbReference>
<accession>A0A069SF71</accession>
<reference evidence="3 4" key="1">
    <citation type="submission" date="2014-04" db="EMBL/GenBank/DDBJ databases">
        <authorList>
            <person name="Sears C."/>
            <person name="Carroll K."/>
            <person name="Sack B.R."/>
            <person name="Qadri F."/>
            <person name="Myers L.L."/>
            <person name="Chung G.-T."/>
            <person name="Escheverria P."/>
            <person name="Fraser C.M."/>
            <person name="Sadzewicz L."/>
            <person name="Shefchek K.A."/>
            <person name="Tallon L."/>
            <person name="Das S.P."/>
            <person name="Daugherty S."/>
            <person name="Mongodin E.F."/>
        </authorList>
    </citation>
    <scope>NUCLEOTIDE SEQUENCE [LARGE SCALE GENOMIC DNA]</scope>
    <source>
        <strain evidence="3 4">3975 RP4</strain>
    </source>
</reference>
<proteinExistence type="predicted"/>
<dbReference type="PATRIC" id="fig|1339352.3.peg.3425"/>
<dbReference type="Gene3D" id="3.40.50.2000">
    <property type="entry name" value="Glycogen Phosphorylase B"/>
    <property type="match status" value="1"/>
</dbReference>
<dbReference type="PANTHER" id="PTHR46401:SF2">
    <property type="entry name" value="GLYCOSYLTRANSFERASE WBBK-RELATED"/>
    <property type="match status" value="1"/>
</dbReference>
<evidence type="ECO:0000256" key="1">
    <source>
        <dbReference type="ARBA" id="ARBA00022679"/>
    </source>
</evidence>
<dbReference type="PANTHER" id="PTHR46401">
    <property type="entry name" value="GLYCOSYLTRANSFERASE WBBK-RELATED"/>
    <property type="match status" value="1"/>
</dbReference>
<evidence type="ECO:0000259" key="2">
    <source>
        <dbReference type="Pfam" id="PF00534"/>
    </source>
</evidence>
<dbReference type="Proteomes" id="UP000027661">
    <property type="component" value="Unassembled WGS sequence"/>
</dbReference>
<dbReference type="CDD" id="cd03809">
    <property type="entry name" value="GT4_MtfB-like"/>
    <property type="match status" value="1"/>
</dbReference>
<dbReference type="GO" id="GO:0016757">
    <property type="term" value="F:glycosyltransferase activity"/>
    <property type="evidence" value="ECO:0007669"/>
    <property type="project" value="TreeGrafter"/>
</dbReference>
<dbReference type="AlphaFoldDB" id="A0A069SF71"/>
<organism evidence="3 4">
    <name type="scientific">Phocaeicola vulgatus str. 3975 RP4</name>
    <dbReference type="NCBI Taxonomy" id="1339352"/>
    <lineage>
        <taxon>Bacteria</taxon>
        <taxon>Pseudomonadati</taxon>
        <taxon>Bacteroidota</taxon>
        <taxon>Bacteroidia</taxon>
        <taxon>Bacteroidales</taxon>
        <taxon>Bacteroidaceae</taxon>
        <taxon>Phocaeicola</taxon>
    </lineage>
</organism>
<evidence type="ECO:0000313" key="3">
    <source>
        <dbReference type="EMBL" id="KDS46779.1"/>
    </source>
</evidence>
<protein>
    <submittedName>
        <fullName evidence="3">Glycosyl transferases group 1 family protein</fullName>
    </submittedName>
</protein>
<dbReference type="InterPro" id="IPR001296">
    <property type="entry name" value="Glyco_trans_1"/>
</dbReference>
<dbReference type="Pfam" id="PF00534">
    <property type="entry name" value="Glycos_transf_1"/>
    <property type="match status" value="1"/>
</dbReference>